<gene>
    <name evidence="2" type="ORF">H9Q80_10320</name>
</gene>
<sequence>MKINKYVRTLIFCIGCFVIYCAMDYIVKKWLVIPNFEYMYIIEAIVTVLVCSLLEHVFYDFDPSHNGDVTLKSK</sequence>
<dbReference type="EMBL" id="CP060636">
    <property type="protein sequence ID" value="QNM10689.1"/>
    <property type="molecule type" value="Genomic_DNA"/>
</dbReference>
<evidence type="ECO:0000256" key="1">
    <source>
        <dbReference type="SAM" id="Phobius"/>
    </source>
</evidence>
<proteinExistence type="predicted"/>
<name>A0A7G9GIQ7_9FIRM</name>
<keyword evidence="3" id="KW-1185">Reference proteome</keyword>
<dbReference type="Proteomes" id="UP000515856">
    <property type="component" value="Chromosome"/>
</dbReference>
<evidence type="ECO:0000313" key="2">
    <source>
        <dbReference type="EMBL" id="QNM10689.1"/>
    </source>
</evidence>
<protein>
    <submittedName>
        <fullName evidence="2">Uncharacterized protein</fullName>
    </submittedName>
</protein>
<dbReference type="RefSeq" id="WP_117454482.1">
    <property type="nucleotide sequence ID" value="NZ_CP060636.1"/>
</dbReference>
<accession>A0A7G9GIQ7</accession>
<reference evidence="2 3" key="1">
    <citation type="submission" date="2020-08" db="EMBL/GenBank/DDBJ databases">
        <authorList>
            <person name="Liu C."/>
            <person name="Sun Q."/>
        </authorList>
    </citation>
    <scope>NUCLEOTIDE SEQUENCE [LARGE SCALE GENOMIC DNA]</scope>
    <source>
        <strain evidence="2 3">NSJ-61</strain>
    </source>
</reference>
<keyword evidence="1" id="KW-0472">Membrane</keyword>
<dbReference type="KEGG" id="ehn:H9Q80_10320"/>
<dbReference type="AlphaFoldDB" id="A0A7G9GIQ7"/>
<feature type="transmembrane region" description="Helical" evidence="1">
    <location>
        <begin position="38"/>
        <end position="59"/>
    </location>
</feature>
<keyword evidence="1" id="KW-0812">Transmembrane</keyword>
<keyword evidence="1" id="KW-1133">Transmembrane helix</keyword>
<evidence type="ECO:0000313" key="3">
    <source>
        <dbReference type="Proteomes" id="UP000515856"/>
    </source>
</evidence>
<organism evidence="2 3">
    <name type="scientific">[Eubacterium] hominis</name>
    <dbReference type="NCBI Taxonomy" id="2764325"/>
    <lineage>
        <taxon>Bacteria</taxon>
        <taxon>Bacillati</taxon>
        <taxon>Bacillota</taxon>
        <taxon>Erysipelotrichia</taxon>
        <taxon>Erysipelotrichales</taxon>
        <taxon>Erysipelotrichaceae</taxon>
        <taxon>Amedibacillus</taxon>
    </lineage>
</organism>
<feature type="transmembrane region" description="Helical" evidence="1">
    <location>
        <begin position="6"/>
        <end position="26"/>
    </location>
</feature>